<evidence type="ECO:0000256" key="1">
    <source>
        <dbReference type="SAM" id="MobiDB-lite"/>
    </source>
</evidence>
<protein>
    <submittedName>
        <fullName evidence="2">Uncharacterized protein</fullName>
    </submittedName>
</protein>
<gene>
    <name evidence="2" type="ORF">E2C01_008931</name>
</gene>
<keyword evidence="3" id="KW-1185">Reference proteome</keyword>
<accession>A0A5B7D513</accession>
<evidence type="ECO:0000313" key="3">
    <source>
        <dbReference type="Proteomes" id="UP000324222"/>
    </source>
</evidence>
<dbReference type="AlphaFoldDB" id="A0A5B7D513"/>
<reference evidence="2 3" key="1">
    <citation type="submission" date="2019-05" db="EMBL/GenBank/DDBJ databases">
        <title>Another draft genome of Portunus trituberculatus and its Hox gene families provides insights of decapod evolution.</title>
        <authorList>
            <person name="Jeong J.-H."/>
            <person name="Song I."/>
            <person name="Kim S."/>
            <person name="Choi T."/>
            <person name="Kim D."/>
            <person name="Ryu S."/>
            <person name="Kim W."/>
        </authorList>
    </citation>
    <scope>NUCLEOTIDE SEQUENCE [LARGE SCALE GENOMIC DNA]</scope>
    <source>
        <tissue evidence="2">Muscle</tissue>
    </source>
</reference>
<dbReference type="EMBL" id="VSRR010000479">
    <property type="protein sequence ID" value="MPC16114.1"/>
    <property type="molecule type" value="Genomic_DNA"/>
</dbReference>
<proteinExistence type="predicted"/>
<sequence>MTCFSHERRDSSSRKLGHGGDELSAINFGIQGRNSQQAHGPDSHRGRECCPPQVSVRRKV</sequence>
<feature type="compositionally biased region" description="Basic and acidic residues" evidence="1">
    <location>
        <begin position="1"/>
        <end position="21"/>
    </location>
</feature>
<organism evidence="2 3">
    <name type="scientific">Portunus trituberculatus</name>
    <name type="common">Swimming crab</name>
    <name type="synonym">Neptunus trituberculatus</name>
    <dbReference type="NCBI Taxonomy" id="210409"/>
    <lineage>
        <taxon>Eukaryota</taxon>
        <taxon>Metazoa</taxon>
        <taxon>Ecdysozoa</taxon>
        <taxon>Arthropoda</taxon>
        <taxon>Crustacea</taxon>
        <taxon>Multicrustacea</taxon>
        <taxon>Malacostraca</taxon>
        <taxon>Eumalacostraca</taxon>
        <taxon>Eucarida</taxon>
        <taxon>Decapoda</taxon>
        <taxon>Pleocyemata</taxon>
        <taxon>Brachyura</taxon>
        <taxon>Eubrachyura</taxon>
        <taxon>Portunoidea</taxon>
        <taxon>Portunidae</taxon>
        <taxon>Portuninae</taxon>
        <taxon>Portunus</taxon>
    </lineage>
</organism>
<comment type="caution">
    <text evidence="2">The sequence shown here is derived from an EMBL/GenBank/DDBJ whole genome shotgun (WGS) entry which is preliminary data.</text>
</comment>
<evidence type="ECO:0000313" key="2">
    <source>
        <dbReference type="EMBL" id="MPC16114.1"/>
    </source>
</evidence>
<dbReference type="Proteomes" id="UP000324222">
    <property type="component" value="Unassembled WGS sequence"/>
</dbReference>
<feature type="region of interest" description="Disordered" evidence="1">
    <location>
        <begin position="1"/>
        <end position="60"/>
    </location>
</feature>
<name>A0A5B7D513_PORTR</name>